<evidence type="ECO:0000313" key="2">
    <source>
        <dbReference type="EMBL" id="KAG7372007.1"/>
    </source>
</evidence>
<dbReference type="EMBL" id="JAGRRH010000003">
    <property type="protein sequence ID" value="KAG7372007.1"/>
    <property type="molecule type" value="Genomic_DNA"/>
</dbReference>
<proteinExistence type="predicted"/>
<dbReference type="OrthoDB" id="47789at2759"/>
<dbReference type="Pfam" id="PF20710">
    <property type="entry name" value="DUF6824"/>
    <property type="match status" value="1"/>
</dbReference>
<comment type="caution">
    <text evidence="2">The sequence shown here is derived from an EMBL/GenBank/DDBJ whole genome shotgun (WGS) entry which is preliminary data.</text>
</comment>
<reference evidence="2" key="2">
    <citation type="submission" date="2021-04" db="EMBL/GenBank/DDBJ databases">
        <authorList>
            <person name="Podell S."/>
        </authorList>
    </citation>
    <scope>NUCLEOTIDE SEQUENCE</scope>
    <source>
        <strain evidence="2">Hildebrandi</strain>
    </source>
</reference>
<dbReference type="AlphaFoldDB" id="A0A9K3M1B4"/>
<gene>
    <name evidence="2" type="ORF">IV203_018150</name>
</gene>
<sequence>MFNTNTDVEMRSSFGKVNFVSRAIHLPTHFKPGKNDVVCGRGNAYCHLPSNILFTAIIRSNIKKYNDTPARTERSTVVTVVLDQILARGLRFVKKDRKTKKWYELSREQAHEKVGHALRDSISRFMKDKNVESNRLSASRKSNKRQIRSSQAKIVAQEFPSDLSDQTPRFHLNSFADLSNKALESMECYIETVEPVPLHYIFSEGANLDKWNITPLRSLTESQDDSSGEADCTIRREDYIKALLILSLDE</sequence>
<evidence type="ECO:0000313" key="3">
    <source>
        <dbReference type="Proteomes" id="UP000693970"/>
    </source>
</evidence>
<dbReference type="InterPro" id="IPR049227">
    <property type="entry name" value="DUF6824"/>
</dbReference>
<name>A0A9K3M1B4_9STRA</name>
<protein>
    <recommendedName>
        <fullName evidence="1">DUF6824 domain-containing protein</fullName>
    </recommendedName>
</protein>
<keyword evidence="3" id="KW-1185">Reference proteome</keyword>
<reference evidence="2" key="1">
    <citation type="journal article" date="2021" name="Sci. Rep.">
        <title>Diploid genomic architecture of Nitzschia inconspicua, an elite biomass production diatom.</title>
        <authorList>
            <person name="Oliver A."/>
            <person name="Podell S."/>
            <person name="Pinowska A."/>
            <person name="Traller J.C."/>
            <person name="Smith S.R."/>
            <person name="McClure R."/>
            <person name="Beliaev A."/>
            <person name="Bohutskyi P."/>
            <person name="Hill E.A."/>
            <person name="Rabines A."/>
            <person name="Zheng H."/>
            <person name="Allen L.Z."/>
            <person name="Kuo A."/>
            <person name="Grigoriev I.V."/>
            <person name="Allen A.E."/>
            <person name="Hazlebeck D."/>
            <person name="Allen E.E."/>
        </authorList>
    </citation>
    <scope>NUCLEOTIDE SEQUENCE</scope>
    <source>
        <strain evidence="2">Hildebrandi</strain>
    </source>
</reference>
<evidence type="ECO:0000259" key="1">
    <source>
        <dbReference type="Pfam" id="PF20710"/>
    </source>
</evidence>
<accession>A0A9K3M1B4</accession>
<feature type="domain" description="DUF6824" evidence="1">
    <location>
        <begin position="36"/>
        <end position="120"/>
    </location>
</feature>
<dbReference type="Proteomes" id="UP000693970">
    <property type="component" value="Unassembled WGS sequence"/>
</dbReference>
<organism evidence="2 3">
    <name type="scientific">Nitzschia inconspicua</name>
    <dbReference type="NCBI Taxonomy" id="303405"/>
    <lineage>
        <taxon>Eukaryota</taxon>
        <taxon>Sar</taxon>
        <taxon>Stramenopiles</taxon>
        <taxon>Ochrophyta</taxon>
        <taxon>Bacillariophyta</taxon>
        <taxon>Bacillariophyceae</taxon>
        <taxon>Bacillariophycidae</taxon>
        <taxon>Bacillariales</taxon>
        <taxon>Bacillariaceae</taxon>
        <taxon>Nitzschia</taxon>
    </lineage>
</organism>